<evidence type="ECO:0000313" key="3">
    <source>
        <dbReference type="EMBL" id="KPI94149.1"/>
    </source>
</evidence>
<dbReference type="AlphaFoldDB" id="A0A194PN36"/>
<feature type="chain" id="PRO_5008263467" evidence="2">
    <location>
        <begin position="26"/>
        <end position="147"/>
    </location>
</feature>
<protein>
    <submittedName>
        <fullName evidence="3">Monocarboxylate transporter 10</fullName>
    </submittedName>
</protein>
<dbReference type="EMBL" id="KQ459600">
    <property type="protein sequence ID" value="KPI94149.1"/>
    <property type="molecule type" value="Genomic_DNA"/>
</dbReference>
<keyword evidence="2" id="KW-0732">Signal</keyword>
<proteinExistence type="predicted"/>
<name>A0A194PN36_PAPXU</name>
<dbReference type="Proteomes" id="UP000053268">
    <property type="component" value="Unassembled WGS sequence"/>
</dbReference>
<accession>A0A194PN36</accession>
<gene>
    <name evidence="3" type="ORF">RR46_06600</name>
</gene>
<evidence type="ECO:0000256" key="1">
    <source>
        <dbReference type="SAM" id="Phobius"/>
    </source>
</evidence>
<sequence>MGLFDGAFIALIGPIAFELCGATHAAQAIGCMLGLAAPPLSVGPPIAGYIRSITKSYKIPFVLAGISPLVGATVMFSVHYQRRNSSRPESNANGHTYSPPIDTGVSVFDEFQNRLLLNYAVNNMYCTIETKQHIPFYCLSPNIKHLS</sequence>
<evidence type="ECO:0000256" key="2">
    <source>
        <dbReference type="SAM" id="SignalP"/>
    </source>
</evidence>
<keyword evidence="4" id="KW-1185">Reference proteome</keyword>
<feature type="signal peptide" evidence="2">
    <location>
        <begin position="1"/>
        <end position="25"/>
    </location>
</feature>
<dbReference type="InterPro" id="IPR036259">
    <property type="entry name" value="MFS_trans_sf"/>
</dbReference>
<feature type="transmembrane region" description="Helical" evidence="1">
    <location>
        <begin position="59"/>
        <end position="78"/>
    </location>
</feature>
<reference evidence="3 4" key="1">
    <citation type="journal article" date="2015" name="Nat. Commun.">
        <title>Outbred genome sequencing and CRISPR/Cas9 gene editing in butterflies.</title>
        <authorList>
            <person name="Li X."/>
            <person name="Fan D."/>
            <person name="Zhang W."/>
            <person name="Liu G."/>
            <person name="Zhang L."/>
            <person name="Zhao L."/>
            <person name="Fang X."/>
            <person name="Chen L."/>
            <person name="Dong Y."/>
            <person name="Chen Y."/>
            <person name="Ding Y."/>
            <person name="Zhao R."/>
            <person name="Feng M."/>
            <person name="Zhu Y."/>
            <person name="Feng Y."/>
            <person name="Jiang X."/>
            <person name="Zhu D."/>
            <person name="Xiang H."/>
            <person name="Feng X."/>
            <person name="Li S."/>
            <person name="Wang J."/>
            <person name="Zhang G."/>
            <person name="Kronforst M.R."/>
            <person name="Wang W."/>
        </authorList>
    </citation>
    <scope>NUCLEOTIDE SEQUENCE [LARGE SCALE GENOMIC DNA]</scope>
    <source>
        <strain evidence="3">Ya'a_city_454_Px</strain>
        <tissue evidence="3">Whole body</tissue>
    </source>
</reference>
<keyword evidence="1" id="KW-0472">Membrane</keyword>
<dbReference type="SUPFAM" id="SSF103473">
    <property type="entry name" value="MFS general substrate transporter"/>
    <property type="match status" value="1"/>
</dbReference>
<keyword evidence="1" id="KW-1133">Transmembrane helix</keyword>
<organism evidence="3 4">
    <name type="scientific">Papilio xuthus</name>
    <name type="common">Asian swallowtail butterfly</name>
    <dbReference type="NCBI Taxonomy" id="66420"/>
    <lineage>
        <taxon>Eukaryota</taxon>
        <taxon>Metazoa</taxon>
        <taxon>Ecdysozoa</taxon>
        <taxon>Arthropoda</taxon>
        <taxon>Hexapoda</taxon>
        <taxon>Insecta</taxon>
        <taxon>Pterygota</taxon>
        <taxon>Neoptera</taxon>
        <taxon>Endopterygota</taxon>
        <taxon>Lepidoptera</taxon>
        <taxon>Glossata</taxon>
        <taxon>Ditrysia</taxon>
        <taxon>Papilionoidea</taxon>
        <taxon>Papilionidae</taxon>
        <taxon>Papilioninae</taxon>
        <taxon>Papilio</taxon>
    </lineage>
</organism>
<keyword evidence="1" id="KW-0812">Transmembrane</keyword>
<evidence type="ECO:0000313" key="4">
    <source>
        <dbReference type="Proteomes" id="UP000053268"/>
    </source>
</evidence>